<dbReference type="Pfam" id="PF07690">
    <property type="entry name" value="MFS_1"/>
    <property type="match status" value="1"/>
</dbReference>
<reference evidence="9 10" key="1">
    <citation type="journal article" date="2012" name="Eukaryot. Cell">
        <title>Draft genome sequence of Wickerhamomyces ciferrii NRRL Y-1031 F-60-10.</title>
        <authorList>
            <person name="Schneider J."/>
            <person name="Andrea H."/>
            <person name="Blom J."/>
            <person name="Jaenicke S."/>
            <person name="Ruckert C."/>
            <person name="Schorsch C."/>
            <person name="Szczepanowski R."/>
            <person name="Farwick M."/>
            <person name="Goesmann A."/>
            <person name="Puhler A."/>
            <person name="Schaffer S."/>
            <person name="Tauch A."/>
            <person name="Kohler T."/>
            <person name="Brinkrolf K."/>
        </authorList>
    </citation>
    <scope>NUCLEOTIDE SEQUENCE [LARGE SCALE GENOMIC DNA]</scope>
    <source>
        <strain evidence="10">ATCC 14091 / BCRC 22168 / CBS 111 / JCM 3599 / NBRC 0793 / NRRL Y-1031 F-60-10</strain>
    </source>
</reference>
<keyword evidence="3 7" id="KW-0812">Transmembrane</keyword>
<dbReference type="FunFam" id="1.20.1250.20:FF:000068">
    <property type="entry name" value="MFS general substrate transporter"/>
    <property type="match status" value="1"/>
</dbReference>
<dbReference type="Gene3D" id="1.20.1250.20">
    <property type="entry name" value="MFS general substrate transporter like domains"/>
    <property type="match status" value="2"/>
</dbReference>
<dbReference type="InParanoid" id="K0KFF5"/>
<feature type="transmembrane region" description="Helical" evidence="7">
    <location>
        <begin position="440"/>
        <end position="461"/>
    </location>
</feature>
<dbReference type="CDD" id="cd17327">
    <property type="entry name" value="MFS_FEN2_like"/>
    <property type="match status" value="1"/>
</dbReference>
<feature type="transmembrane region" description="Helical" evidence="7">
    <location>
        <begin position="88"/>
        <end position="110"/>
    </location>
</feature>
<dbReference type="InterPro" id="IPR020846">
    <property type="entry name" value="MFS_dom"/>
</dbReference>
<evidence type="ECO:0000313" key="9">
    <source>
        <dbReference type="EMBL" id="CCH41671.1"/>
    </source>
</evidence>
<feature type="transmembrane region" description="Helical" evidence="7">
    <location>
        <begin position="348"/>
        <end position="369"/>
    </location>
</feature>
<comment type="similarity">
    <text evidence="6">Belongs to the major facilitator superfamily. Allantoate permease family.</text>
</comment>
<dbReference type="FunFam" id="1.20.1250.20:FF:000018">
    <property type="entry name" value="MFS transporter permease"/>
    <property type="match status" value="1"/>
</dbReference>
<dbReference type="PANTHER" id="PTHR43791">
    <property type="entry name" value="PERMEASE-RELATED"/>
    <property type="match status" value="1"/>
</dbReference>
<dbReference type="Proteomes" id="UP000009328">
    <property type="component" value="Unassembled WGS sequence"/>
</dbReference>
<feature type="transmembrane region" description="Helical" evidence="7">
    <location>
        <begin position="284"/>
        <end position="309"/>
    </location>
</feature>
<dbReference type="GO" id="GO:0016020">
    <property type="term" value="C:membrane"/>
    <property type="evidence" value="ECO:0007669"/>
    <property type="project" value="UniProtKB-SubCell"/>
</dbReference>
<evidence type="ECO:0000256" key="6">
    <source>
        <dbReference type="ARBA" id="ARBA00037968"/>
    </source>
</evidence>
<evidence type="ECO:0000256" key="7">
    <source>
        <dbReference type="SAM" id="Phobius"/>
    </source>
</evidence>
<dbReference type="InterPro" id="IPR011701">
    <property type="entry name" value="MFS"/>
</dbReference>
<feature type="transmembrane region" description="Helical" evidence="7">
    <location>
        <begin position="177"/>
        <end position="198"/>
    </location>
</feature>
<evidence type="ECO:0000313" key="10">
    <source>
        <dbReference type="Proteomes" id="UP000009328"/>
    </source>
</evidence>
<feature type="transmembrane region" description="Helical" evidence="7">
    <location>
        <begin position="210"/>
        <end position="232"/>
    </location>
</feature>
<keyword evidence="10" id="KW-1185">Reference proteome</keyword>
<evidence type="ECO:0000256" key="3">
    <source>
        <dbReference type="ARBA" id="ARBA00022692"/>
    </source>
</evidence>
<feature type="transmembrane region" description="Helical" evidence="7">
    <location>
        <begin position="321"/>
        <end position="341"/>
    </location>
</feature>
<sequence>MATSISEKKSHEVEEINIDHLEPVPGSVEQFDGNFNPQLEKKMLRKMDLVILPIIGWVYLIAYLDRSNIGNAASAGLIDDLGLSSTQYSAAISLFYVTYILVEVPCSIVFKKVKPAIMLATLTLSWSLVGIFSGFVKSFGGLVVIRLLLGLIEGGLFPALTLYLASVYQRGELAYRVSYLFTAAALAGAIGGLLAYGLLKMDGLHGLKGWQWLFIIEGCISVTGAILVLSALPNDMTKAWFLNEEEQAYYLKRKQMQEMSFIKDQAPPKEDSKDIKAAFKDPKVYLSSISQFCAEIVFFGFSTFLPQIVKAMGYSILKTQLLTIPIYVVGSISFIIIASASDYFKKRLPFLLCAACFPIIGYIILLASSGNAAKMGGVFILTVGAFAGPGLNLSWLNNNTAGDLKRATSVGIQLSIGNISGVVIGQIYRSNDSPKYTLGHGFSLGCIIVAVFFYCAQGFYLRRENNKKQARLLKGDVRPDARGDESDDFIFYL</sequence>
<evidence type="ECO:0000256" key="2">
    <source>
        <dbReference type="ARBA" id="ARBA00022448"/>
    </source>
</evidence>
<feature type="transmembrane region" description="Helical" evidence="7">
    <location>
        <begin position="375"/>
        <end position="395"/>
    </location>
</feature>
<dbReference type="HOGENOM" id="CLU_001265_0_1_1"/>
<feature type="transmembrane region" description="Helical" evidence="7">
    <location>
        <begin position="407"/>
        <end position="428"/>
    </location>
</feature>
<name>K0KFF5_WICCF</name>
<keyword evidence="5 7" id="KW-0472">Membrane</keyword>
<dbReference type="AlphaFoldDB" id="K0KFF5"/>
<feature type="transmembrane region" description="Helical" evidence="7">
    <location>
        <begin position="142"/>
        <end position="165"/>
    </location>
</feature>
<proteinExistence type="inferred from homology"/>
<dbReference type="SUPFAM" id="SSF103473">
    <property type="entry name" value="MFS general substrate transporter"/>
    <property type="match status" value="1"/>
</dbReference>
<feature type="transmembrane region" description="Helical" evidence="7">
    <location>
        <begin position="47"/>
        <end position="64"/>
    </location>
</feature>
<dbReference type="eggNOG" id="KOG2533">
    <property type="taxonomic scope" value="Eukaryota"/>
</dbReference>
<dbReference type="PROSITE" id="PS50850">
    <property type="entry name" value="MFS"/>
    <property type="match status" value="1"/>
</dbReference>
<dbReference type="STRING" id="1206466.K0KFF5"/>
<feature type="transmembrane region" description="Helical" evidence="7">
    <location>
        <begin position="117"/>
        <end position="136"/>
    </location>
</feature>
<dbReference type="GO" id="GO:0022857">
    <property type="term" value="F:transmembrane transporter activity"/>
    <property type="evidence" value="ECO:0007669"/>
    <property type="project" value="InterPro"/>
</dbReference>
<evidence type="ECO:0000256" key="1">
    <source>
        <dbReference type="ARBA" id="ARBA00004141"/>
    </source>
</evidence>
<dbReference type="PANTHER" id="PTHR43791:SF24">
    <property type="entry name" value="NICOTINIC ACID PLASMA MEMBRANE TRANSPORTER"/>
    <property type="match status" value="1"/>
</dbReference>
<comment type="subcellular location">
    <subcellularLocation>
        <location evidence="1">Membrane</location>
        <topology evidence="1">Multi-pass membrane protein</topology>
    </subcellularLocation>
</comment>
<organism evidence="9 10">
    <name type="scientific">Wickerhamomyces ciferrii (strain ATCC 14091 / BCRC 22168 / CBS 111 / JCM 3599 / NBRC 0793 / NRRL Y-1031 F-60-10)</name>
    <name type="common">Yeast</name>
    <name type="synonym">Pichia ciferrii</name>
    <dbReference type="NCBI Taxonomy" id="1206466"/>
    <lineage>
        <taxon>Eukaryota</taxon>
        <taxon>Fungi</taxon>
        <taxon>Dikarya</taxon>
        <taxon>Ascomycota</taxon>
        <taxon>Saccharomycotina</taxon>
        <taxon>Saccharomycetes</taxon>
        <taxon>Phaffomycetales</taxon>
        <taxon>Wickerhamomycetaceae</taxon>
        <taxon>Wickerhamomyces</taxon>
    </lineage>
</organism>
<feature type="domain" description="Major facilitator superfamily (MFS) profile" evidence="8">
    <location>
        <begin position="51"/>
        <end position="493"/>
    </location>
</feature>
<gene>
    <name evidence="9" type="ORF">BN7_1212</name>
</gene>
<evidence type="ECO:0000256" key="5">
    <source>
        <dbReference type="ARBA" id="ARBA00023136"/>
    </source>
</evidence>
<dbReference type="InterPro" id="IPR036259">
    <property type="entry name" value="MFS_trans_sf"/>
</dbReference>
<keyword evidence="2" id="KW-0813">Transport</keyword>
<evidence type="ECO:0000259" key="8">
    <source>
        <dbReference type="PROSITE" id="PS50850"/>
    </source>
</evidence>
<evidence type="ECO:0000256" key="4">
    <source>
        <dbReference type="ARBA" id="ARBA00022989"/>
    </source>
</evidence>
<protein>
    <submittedName>
        <fullName evidence="9">Transporter</fullName>
    </submittedName>
</protein>
<dbReference type="EMBL" id="CAIF01000027">
    <property type="protein sequence ID" value="CCH41671.1"/>
    <property type="molecule type" value="Genomic_DNA"/>
</dbReference>
<comment type="caution">
    <text evidence="9">The sequence shown here is derived from an EMBL/GenBank/DDBJ whole genome shotgun (WGS) entry which is preliminary data.</text>
</comment>
<keyword evidence="4 7" id="KW-1133">Transmembrane helix</keyword>
<accession>K0KFF5</accession>